<feature type="region of interest" description="Disordered" evidence="1">
    <location>
        <begin position="53"/>
        <end position="76"/>
    </location>
</feature>
<feature type="region of interest" description="Disordered" evidence="1">
    <location>
        <begin position="1"/>
        <end position="27"/>
    </location>
</feature>
<protein>
    <submittedName>
        <fullName evidence="2">Uncharacterized protein</fullName>
    </submittedName>
</protein>
<dbReference type="EMBL" id="CM001253">
    <property type="protein sequence ID" value="EHH15152.1"/>
    <property type="molecule type" value="Genomic_DNA"/>
</dbReference>
<gene>
    <name evidence="2" type="ORF">EGK_01205</name>
</gene>
<evidence type="ECO:0000256" key="1">
    <source>
        <dbReference type="SAM" id="MobiDB-lite"/>
    </source>
</evidence>
<dbReference type="Proteomes" id="UP000013456">
    <property type="component" value="Chromosome 1"/>
</dbReference>
<feature type="compositionally biased region" description="Pro residues" evidence="1">
    <location>
        <begin position="18"/>
        <end position="27"/>
    </location>
</feature>
<organism evidence="2">
    <name type="scientific">Macaca mulatta</name>
    <name type="common">Rhesus macaque</name>
    <dbReference type="NCBI Taxonomy" id="9544"/>
    <lineage>
        <taxon>Eukaryota</taxon>
        <taxon>Metazoa</taxon>
        <taxon>Chordata</taxon>
        <taxon>Craniata</taxon>
        <taxon>Vertebrata</taxon>
        <taxon>Euteleostomi</taxon>
        <taxon>Mammalia</taxon>
        <taxon>Eutheria</taxon>
        <taxon>Euarchontoglires</taxon>
        <taxon>Primates</taxon>
        <taxon>Haplorrhini</taxon>
        <taxon>Catarrhini</taxon>
        <taxon>Cercopithecidae</taxon>
        <taxon>Cercopithecinae</taxon>
        <taxon>Macaca</taxon>
    </lineage>
</organism>
<sequence>MRKPRRAAWETLSGNSPGPSPGLPPSPATCDTCHFPILGDGNATLPFAPGKTSRVPSDAGVFSSDPRSNWSPTRDLPSGKCVGIDLQPSFSTSAELLLRGGGGALPRWIVRCLATRDPLLTRKKGCKSCPVG</sequence>
<dbReference type="AlphaFoldDB" id="G7MGE9"/>
<name>G7MGE9_MACMU</name>
<proteinExistence type="predicted"/>
<reference evidence="2" key="1">
    <citation type="journal article" date="2011" name="Nat. Biotechnol.">
        <title>Genome sequencing and comparison of two nonhuman primate animal models, the cynomolgus and Chinese rhesus macaques.</title>
        <authorList>
            <person name="Yan G."/>
            <person name="Zhang G."/>
            <person name="Fang X."/>
            <person name="Zhang Y."/>
            <person name="Li C."/>
            <person name="Ling F."/>
            <person name="Cooper D.N."/>
            <person name="Li Q."/>
            <person name="Li Y."/>
            <person name="van Gool A.J."/>
            <person name="Du H."/>
            <person name="Chen J."/>
            <person name="Chen R."/>
            <person name="Zhang P."/>
            <person name="Huang Z."/>
            <person name="Thompson J.R."/>
            <person name="Meng Y."/>
            <person name="Bai Y."/>
            <person name="Wang J."/>
            <person name="Zhuo M."/>
            <person name="Wang T."/>
            <person name="Huang Y."/>
            <person name="Wei L."/>
            <person name="Li J."/>
            <person name="Wang Z."/>
            <person name="Hu H."/>
            <person name="Yang P."/>
            <person name="Le L."/>
            <person name="Stenson P.D."/>
            <person name="Li B."/>
            <person name="Liu X."/>
            <person name="Ball E.V."/>
            <person name="An N."/>
            <person name="Huang Q."/>
            <person name="Zhang Y."/>
            <person name="Fan W."/>
            <person name="Zhang X."/>
            <person name="Li Y."/>
            <person name="Wang W."/>
            <person name="Katze M.G."/>
            <person name="Su B."/>
            <person name="Nielsen R."/>
            <person name="Yang H."/>
            <person name="Wang J."/>
            <person name="Wang X."/>
            <person name="Wang J."/>
        </authorList>
    </citation>
    <scope>NUCLEOTIDE SEQUENCE [LARGE SCALE GENOMIC DNA]</scope>
    <source>
        <strain evidence="2">CR-5</strain>
    </source>
</reference>
<accession>G7MGE9</accession>
<evidence type="ECO:0000313" key="2">
    <source>
        <dbReference type="EMBL" id="EHH15152.1"/>
    </source>
</evidence>